<evidence type="ECO:0000256" key="5">
    <source>
        <dbReference type="ARBA" id="ARBA00022777"/>
    </source>
</evidence>
<evidence type="ECO:0000256" key="7">
    <source>
        <dbReference type="ARBA" id="ARBA00047899"/>
    </source>
</evidence>
<name>A0A5M6DE08_9BACT</name>
<dbReference type="Gene3D" id="3.30.200.20">
    <property type="entry name" value="Phosphorylase Kinase, domain 1"/>
    <property type="match status" value="1"/>
</dbReference>
<dbReference type="EMBL" id="VWOX01000004">
    <property type="protein sequence ID" value="KAA5544369.1"/>
    <property type="molecule type" value="Genomic_DNA"/>
</dbReference>
<keyword evidence="11" id="KW-0472">Membrane</keyword>
<keyword evidence="11" id="KW-1133">Transmembrane helix</keyword>
<feature type="region of interest" description="Disordered" evidence="10">
    <location>
        <begin position="352"/>
        <end position="415"/>
    </location>
</feature>
<reference evidence="13 14" key="1">
    <citation type="submission" date="2019-08" db="EMBL/GenBank/DDBJ databases">
        <authorList>
            <person name="Dhanesh K."/>
            <person name="Kumar G."/>
            <person name="Sasikala C."/>
            <person name="Venkata Ramana C."/>
        </authorList>
    </citation>
    <scope>NUCLEOTIDE SEQUENCE [LARGE SCALE GENOMIC DNA]</scope>
    <source>
        <strain evidence="13 14">JC645</strain>
    </source>
</reference>
<evidence type="ECO:0000313" key="14">
    <source>
        <dbReference type="Proteomes" id="UP000324479"/>
    </source>
</evidence>
<dbReference type="PANTHER" id="PTHR43289:SF6">
    <property type="entry name" value="SERINE_THREONINE-PROTEIN KINASE NEKL-3"/>
    <property type="match status" value="1"/>
</dbReference>
<dbReference type="AlphaFoldDB" id="A0A5M6DE08"/>
<dbReference type="FunFam" id="1.10.510.10:FF:000021">
    <property type="entry name" value="Serine/threonine protein kinase"/>
    <property type="match status" value="1"/>
</dbReference>
<feature type="compositionally biased region" description="Acidic residues" evidence="10">
    <location>
        <begin position="362"/>
        <end position="376"/>
    </location>
</feature>
<keyword evidence="3" id="KW-0808">Transferase</keyword>
<sequence length="525" mass="58003">MPNLSSEQFLELVDKSRLVEPTKTAKLVSKVREHFKGGLPPDVNTLAKLFQKNGLLTEWHLEKLLAGKYKGFFLGKYKLLGHIGTGGMSSVYLAEHTKLHDRRAIKVLPKKRVKDSSYLARFQLEAKAIASLNHPNIVRAYDIDNEDDVHYIVMEYVDGLDLQALVKRDGPLDPSTAAELIAQAARGLAHAHEMGVIHRDVKPANLLLDPDHKIRLLDMGLALMGADTEQSLTVANNENVLGTADYLAPEQALNSHSVDHRADIYGLGCTMYFLLTGQPPFNHGTLAQRIAMHQKEMPKPIRSLRPDCPGELEGICVKMIQKEPKYRYQSAQDVAEVLERFVAKVPRGHKVTIGLGDTPSPLDDDESSSISLDEEDLRPGSGGDTVSNKNDDTLKSSRSRLLREQGLSPSDSGRLVNVQRPQIDFTDGSFLDLQAESGYAPNSNIRRRGSQTDRRWPERTDGLSSVHVGDESDVHYRTPAKSDRRPSGKASGQQGTDKLLIGTLFFAFFIVAVALGFFLARATGT</sequence>
<dbReference type="PROSITE" id="PS50011">
    <property type="entry name" value="PROTEIN_KINASE_DOM"/>
    <property type="match status" value="1"/>
</dbReference>
<evidence type="ECO:0000256" key="8">
    <source>
        <dbReference type="ARBA" id="ARBA00048679"/>
    </source>
</evidence>
<evidence type="ECO:0000256" key="1">
    <source>
        <dbReference type="ARBA" id="ARBA00012513"/>
    </source>
</evidence>
<dbReference type="SMART" id="SM00220">
    <property type="entry name" value="S_TKc"/>
    <property type="match status" value="1"/>
</dbReference>
<organism evidence="13 14">
    <name type="scientific">Roseiconus nitratireducens</name>
    <dbReference type="NCBI Taxonomy" id="2605748"/>
    <lineage>
        <taxon>Bacteria</taxon>
        <taxon>Pseudomonadati</taxon>
        <taxon>Planctomycetota</taxon>
        <taxon>Planctomycetia</taxon>
        <taxon>Pirellulales</taxon>
        <taxon>Pirellulaceae</taxon>
        <taxon>Roseiconus</taxon>
    </lineage>
</organism>
<dbReference type="GO" id="GO:0004674">
    <property type="term" value="F:protein serine/threonine kinase activity"/>
    <property type="evidence" value="ECO:0007669"/>
    <property type="project" value="UniProtKB-KW"/>
</dbReference>
<dbReference type="InterPro" id="IPR017441">
    <property type="entry name" value="Protein_kinase_ATP_BS"/>
</dbReference>
<evidence type="ECO:0000256" key="3">
    <source>
        <dbReference type="ARBA" id="ARBA00022679"/>
    </source>
</evidence>
<comment type="catalytic activity">
    <reaction evidence="8">
        <text>L-seryl-[protein] + ATP = O-phospho-L-seryl-[protein] + ADP + H(+)</text>
        <dbReference type="Rhea" id="RHEA:17989"/>
        <dbReference type="Rhea" id="RHEA-COMP:9863"/>
        <dbReference type="Rhea" id="RHEA-COMP:11604"/>
        <dbReference type="ChEBI" id="CHEBI:15378"/>
        <dbReference type="ChEBI" id="CHEBI:29999"/>
        <dbReference type="ChEBI" id="CHEBI:30616"/>
        <dbReference type="ChEBI" id="CHEBI:83421"/>
        <dbReference type="ChEBI" id="CHEBI:456216"/>
        <dbReference type="EC" id="2.7.11.1"/>
    </reaction>
</comment>
<proteinExistence type="predicted"/>
<protein>
    <recommendedName>
        <fullName evidence="1">non-specific serine/threonine protein kinase</fullName>
        <ecNumber evidence="1">2.7.11.1</ecNumber>
    </recommendedName>
</protein>
<feature type="domain" description="Protein kinase" evidence="12">
    <location>
        <begin position="77"/>
        <end position="342"/>
    </location>
</feature>
<feature type="transmembrane region" description="Helical" evidence="11">
    <location>
        <begin position="499"/>
        <end position="520"/>
    </location>
</feature>
<keyword evidence="5 13" id="KW-0418">Kinase</keyword>
<feature type="compositionally biased region" description="Basic and acidic residues" evidence="10">
    <location>
        <begin position="450"/>
        <end position="461"/>
    </location>
</feature>
<dbReference type="RefSeq" id="WP_150075977.1">
    <property type="nucleotide sequence ID" value="NZ_VWOX01000004.1"/>
</dbReference>
<dbReference type="FunFam" id="3.30.200.20:FF:000035">
    <property type="entry name" value="Serine/threonine protein kinase Stk1"/>
    <property type="match status" value="1"/>
</dbReference>
<comment type="caution">
    <text evidence="13">The sequence shown here is derived from an EMBL/GenBank/DDBJ whole genome shotgun (WGS) entry which is preliminary data.</text>
</comment>
<evidence type="ECO:0000256" key="11">
    <source>
        <dbReference type="SAM" id="Phobius"/>
    </source>
</evidence>
<evidence type="ECO:0000256" key="4">
    <source>
        <dbReference type="ARBA" id="ARBA00022741"/>
    </source>
</evidence>
<feature type="binding site" evidence="9">
    <location>
        <position position="111"/>
    </location>
    <ligand>
        <name>ATP</name>
        <dbReference type="ChEBI" id="CHEBI:30616"/>
    </ligand>
</feature>
<evidence type="ECO:0000256" key="6">
    <source>
        <dbReference type="ARBA" id="ARBA00022840"/>
    </source>
</evidence>
<comment type="catalytic activity">
    <reaction evidence="7">
        <text>L-threonyl-[protein] + ATP = O-phospho-L-threonyl-[protein] + ADP + H(+)</text>
        <dbReference type="Rhea" id="RHEA:46608"/>
        <dbReference type="Rhea" id="RHEA-COMP:11060"/>
        <dbReference type="Rhea" id="RHEA-COMP:11605"/>
        <dbReference type="ChEBI" id="CHEBI:15378"/>
        <dbReference type="ChEBI" id="CHEBI:30013"/>
        <dbReference type="ChEBI" id="CHEBI:30616"/>
        <dbReference type="ChEBI" id="CHEBI:61977"/>
        <dbReference type="ChEBI" id="CHEBI:456216"/>
        <dbReference type="EC" id="2.7.11.1"/>
    </reaction>
</comment>
<evidence type="ECO:0000313" key="13">
    <source>
        <dbReference type="EMBL" id="KAA5544369.1"/>
    </source>
</evidence>
<dbReference type="Gene3D" id="1.10.510.10">
    <property type="entry name" value="Transferase(Phosphotransferase) domain 1"/>
    <property type="match status" value="1"/>
</dbReference>
<dbReference type="Pfam" id="PF00069">
    <property type="entry name" value="Pkinase"/>
    <property type="match status" value="1"/>
</dbReference>
<dbReference type="PROSITE" id="PS00107">
    <property type="entry name" value="PROTEIN_KINASE_ATP"/>
    <property type="match status" value="1"/>
</dbReference>
<feature type="region of interest" description="Disordered" evidence="10">
    <location>
        <begin position="436"/>
        <end position="493"/>
    </location>
</feature>
<dbReference type="PROSITE" id="PS00108">
    <property type="entry name" value="PROTEIN_KINASE_ST"/>
    <property type="match status" value="1"/>
</dbReference>
<dbReference type="SUPFAM" id="SSF56112">
    <property type="entry name" value="Protein kinase-like (PK-like)"/>
    <property type="match status" value="1"/>
</dbReference>
<dbReference type="GO" id="GO:0005524">
    <property type="term" value="F:ATP binding"/>
    <property type="evidence" value="ECO:0007669"/>
    <property type="project" value="UniProtKB-UniRule"/>
</dbReference>
<keyword evidence="11" id="KW-0812">Transmembrane</keyword>
<evidence type="ECO:0000259" key="12">
    <source>
        <dbReference type="PROSITE" id="PS50011"/>
    </source>
</evidence>
<dbReference type="PANTHER" id="PTHR43289">
    <property type="entry name" value="MITOGEN-ACTIVATED PROTEIN KINASE KINASE KINASE 20-RELATED"/>
    <property type="match status" value="1"/>
</dbReference>
<keyword evidence="6 9" id="KW-0067">ATP-binding</keyword>
<dbReference type="Proteomes" id="UP000324479">
    <property type="component" value="Unassembled WGS sequence"/>
</dbReference>
<keyword evidence="2 13" id="KW-0723">Serine/threonine-protein kinase</keyword>
<evidence type="ECO:0000256" key="10">
    <source>
        <dbReference type="SAM" id="MobiDB-lite"/>
    </source>
</evidence>
<evidence type="ECO:0000256" key="2">
    <source>
        <dbReference type="ARBA" id="ARBA00022527"/>
    </source>
</evidence>
<keyword evidence="4 9" id="KW-0547">Nucleotide-binding</keyword>
<dbReference type="InterPro" id="IPR008271">
    <property type="entry name" value="Ser/Thr_kinase_AS"/>
</dbReference>
<keyword evidence="14" id="KW-1185">Reference proteome</keyword>
<dbReference type="InterPro" id="IPR011009">
    <property type="entry name" value="Kinase-like_dom_sf"/>
</dbReference>
<feature type="compositionally biased region" description="Basic and acidic residues" evidence="10">
    <location>
        <begin position="468"/>
        <end position="486"/>
    </location>
</feature>
<dbReference type="InterPro" id="IPR000719">
    <property type="entry name" value="Prot_kinase_dom"/>
</dbReference>
<dbReference type="EC" id="2.7.11.1" evidence="1"/>
<evidence type="ECO:0000256" key="9">
    <source>
        <dbReference type="PROSITE-ProRule" id="PRU10141"/>
    </source>
</evidence>
<dbReference type="CDD" id="cd14014">
    <property type="entry name" value="STKc_PknB_like"/>
    <property type="match status" value="1"/>
</dbReference>
<accession>A0A5M6DE08</accession>
<gene>
    <name evidence="13" type="ORF">FYK55_08455</name>
</gene>